<gene>
    <name evidence="15" type="ORF">QH73_0003595</name>
</gene>
<dbReference type="PRINTS" id="PR00695">
    <property type="entry name" value="CUNO2RDTASE"/>
</dbReference>
<evidence type="ECO:0000256" key="8">
    <source>
        <dbReference type="ARBA" id="ARBA00022737"/>
    </source>
</evidence>
<name>A0A9X5E1V6_9CYAN</name>
<evidence type="ECO:0000259" key="13">
    <source>
        <dbReference type="Pfam" id="PF07731"/>
    </source>
</evidence>
<evidence type="ECO:0000256" key="10">
    <source>
        <dbReference type="ARBA" id="ARBA00023008"/>
    </source>
</evidence>
<evidence type="ECO:0000256" key="12">
    <source>
        <dbReference type="PIRSR" id="PIRSR601287-1"/>
    </source>
</evidence>
<dbReference type="EMBL" id="JTJC03000001">
    <property type="protein sequence ID" value="NHC33756.1"/>
    <property type="molecule type" value="Genomic_DNA"/>
</dbReference>
<feature type="binding site" description="type 1 copper site" evidence="12">
    <location>
        <position position="143"/>
    </location>
    <ligand>
        <name>Cu cation</name>
        <dbReference type="ChEBI" id="CHEBI:23378"/>
        <label>1</label>
    </ligand>
</feature>
<dbReference type="Gene3D" id="2.60.40.420">
    <property type="entry name" value="Cupredoxins - blue copper proteins"/>
    <property type="match status" value="2"/>
</dbReference>
<comment type="similarity">
    <text evidence="3">Belongs to the multicopper oxidase family.</text>
</comment>
<feature type="binding site" description="type 2 copper site" evidence="12">
    <location>
        <position position="138"/>
    </location>
    <ligand>
        <name>Cu cation</name>
        <dbReference type="ChEBI" id="CHEBI:23378"/>
        <label>2</label>
    </ligand>
</feature>
<dbReference type="CDD" id="cd11024">
    <property type="entry name" value="CuRO_1_2DMCO_NIR_like"/>
    <property type="match status" value="1"/>
</dbReference>
<dbReference type="InterPro" id="IPR001287">
    <property type="entry name" value="NO2-reductase_Cu"/>
</dbReference>
<accession>A0A9X5E1V6</accession>
<dbReference type="PANTHER" id="PTHR11709">
    <property type="entry name" value="MULTI-COPPER OXIDASE"/>
    <property type="match status" value="1"/>
</dbReference>
<evidence type="ECO:0000256" key="1">
    <source>
        <dbReference type="ARBA" id="ARBA00001960"/>
    </source>
</evidence>
<comment type="cofactor">
    <cofactor evidence="1 12">
        <name>Cu(+)</name>
        <dbReference type="ChEBI" id="CHEBI:49552"/>
    </cofactor>
</comment>
<evidence type="ECO:0000256" key="7">
    <source>
        <dbReference type="ARBA" id="ARBA00022723"/>
    </source>
</evidence>
<comment type="catalytic activity">
    <reaction evidence="11">
        <text>nitric oxide + Fe(III)-[cytochrome c] + H2O = Fe(II)-[cytochrome c] + nitrite + 2 H(+)</text>
        <dbReference type="Rhea" id="RHEA:15233"/>
        <dbReference type="Rhea" id="RHEA-COMP:10350"/>
        <dbReference type="Rhea" id="RHEA-COMP:14399"/>
        <dbReference type="ChEBI" id="CHEBI:15377"/>
        <dbReference type="ChEBI" id="CHEBI:15378"/>
        <dbReference type="ChEBI" id="CHEBI:16301"/>
        <dbReference type="ChEBI" id="CHEBI:16480"/>
        <dbReference type="ChEBI" id="CHEBI:29033"/>
        <dbReference type="ChEBI" id="CHEBI:29034"/>
        <dbReference type="EC" id="1.7.2.1"/>
    </reaction>
</comment>
<dbReference type="OrthoDB" id="9757546at2"/>
<evidence type="ECO:0000256" key="6">
    <source>
        <dbReference type="ARBA" id="ARBA00017290"/>
    </source>
</evidence>
<dbReference type="InterPro" id="IPR008972">
    <property type="entry name" value="Cupredoxin"/>
</dbReference>
<dbReference type="InterPro" id="IPR011706">
    <property type="entry name" value="Cu-oxidase_C"/>
</dbReference>
<protein>
    <recommendedName>
        <fullName evidence="6">Copper-containing nitrite reductase</fullName>
        <ecNumber evidence="5">1.7.2.1</ecNumber>
    </recommendedName>
</protein>
<evidence type="ECO:0000256" key="9">
    <source>
        <dbReference type="ARBA" id="ARBA00023002"/>
    </source>
</evidence>
<feature type="binding site" description="type 1 copper site" evidence="12">
    <location>
        <position position="178"/>
    </location>
    <ligand>
        <name>Cu cation</name>
        <dbReference type="ChEBI" id="CHEBI:23378"/>
        <label>1</label>
    </ligand>
</feature>
<dbReference type="GO" id="GO:0005507">
    <property type="term" value="F:copper ion binding"/>
    <property type="evidence" value="ECO:0007669"/>
    <property type="project" value="InterPro"/>
</dbReference>
<dbReference type="InterPro" id="IPR045087">
    <property type="entry name" value="Cu-oxidase_fam"/>
</dbReference>
<feature type="binding site" description="type 1 copper site" evidence="12">
    <location>
        <position position="186"/>
    </location>
    <ligand>
        <name>Cu cation</name>
        <dbReference type="ChEBI" id="CHEBI:23378"/>
        <label>1</label>
    </ligand>
</feature>
<comment type="cofactor">
    <cofactor evidence="2 12">
        <name>Cu(2+)</name>
        <dbReference type="ChEBI" id="CHEBI:29036"/>
    </cofactor>
</comment>
<evidence type="ECO:0000259" key="14">
    <source>
        <dbReference type="Pfam" id="PF07732"/>
    </source>
</evidence>
<keyword evidence="9" id="KW-0560">Oxidoreductase</keyword>
<keyword evidence="7 12" id="KW-0479">Metal-binding</keyword>
<evidence type="ECO:0000313" key="16">
    <source>
        <dbReference type="Proteomes" id="UP000031532"/>
    </source>
</evidence>
<dbReference type="GO" id="GO:0050421">
    <property type="term" value="F:nitrite reductase (NO-forming) activity"/>
    <property type="evidence" value="ECO:0007669"/>
    <property type="project" value="UniProtKB-EC"/>
</dbReference>
<sequence length="334" mass="37830">MPNKFFLSKSKIWNRRQLLQWGLAGVGTAGAAAVGLHFASRSHSAVRVPPIPPSDPSDDRGLQPMTVLRNFDYGTLKRENGRNIREFRITAQNTTIQLNRAVVFNTWNFNNRIPGPTLRAKQGDFVRVVFLNQGGHSHSMHFHGIHPTEEDGVRPIRHGAATVYEFEAKPYGIHLYHCHAEPVTRHIGKGLYGMFIIDPPQGRPPADEMILVMGGFDVDEDKHNELYAFNGLPDYYHMHPIPVYQNQLIRLYLLNMIELDPAVTFHIHANFFKVYPTGMTLNPSHESDVITMGTAERHILEFAYPYTGKYMFHPHQDAIAEAGCMGYFDVIGQA</sequence>
<dbReference type="AlphaFoldDB" id="A0A9X5E1V6"/>
<feature type="binding site" description="type 1 copper site" evidence="12">
    <location>
        <position position="177"/>
    </location>
    <ligand>
        <name>Cu cation</name>
        <dbReference type="ChEBI" id="CHEBI:23378"/>
        <label>1</label>
    </ligand>
</feature>
<reference evidence="15 16" key="1">
    <citation type="journal article" date="2015" name="Genome Announc.">
        <title>Draft Genome Sequence of the Terrestrial Cyanobacterium Scytonema millei VB511283, Isolated from Eastern India.</title>
        <authorList>
            <person name="Sen D."/>
            <person name="Chandrababunaidu M.M."/>
            <person name="Singh D."/>
            <person name="Sanghi N."/>
            <person name="Ghorai A."/>
            <person name="Mishra G.P."/>
            <person name="Madduluri M."/>
            <person name="Adhikary S.P."/>
            <person name="Tripathy S."/>
        </authorList>
    </citation>
    <scope>NUCLEOTIDE SEQUENCE [LARGE SCALE GENOMIC DNA]</scope>
    <source>
        <strain evidence="15 16">VB511283</strain>
    </source>
</reference>
<feature type="domain" description="Plastocyanin-like" evidence="14">
    <location>
        <begin position="92"/>
        <end position="201"/>
    </location>
</feature>
<keyword evidence="16" id="KW-1185">Reference proteome</keyword>
<proteinExistence type="inferred from homology"/>
<comment type="subunit">
    <text evidence="4">Homotrimer.</text>
</comment>
<feature type="domain" description="Plastocyanin-like" evidence="13">
    <location>
        <begin position="220"/>
        <end position="330"/>
    </location>
</feature>
<dbReference type="Proteomes" id="UP000031532">
    <property type="component" value="Unassembled WGS sequence"/>
</dbReference>
<evidence type="ECO:0000313" key="15">
    <source>
        <dbReference type="EMBL" id="NHC33756.1"/>
    </source>
</evidence>
<evidence type="ECO:0000256" key="5">
    <source>
        <dbReference type="ARBA" id="ARBA00011882"/>
    </source>
</evidence>
<evidence type="ECO:0000256" key="2">
    <source>
        <dbReference type="ARBA" id="ARBA00001973"/>
    </source>
</evidence>
<keyword evidence="8" id="KW-0677">Repeat</keyword>
<organism evidence="15 16">
    <name type="scientific">Scytonema millei VB511283</name>
    <dbReference type="NCBI Taxonomy" id="1245923"/>
    <lineage>
        <taxon>Bacteria</taxon>
        <taxon>Bacillati</taxon>
        <taxon>Cyanobacteriota</taxon>
        <taxon>Cyanophyceae</taxon>
        <taxon>Nostocales</taxon>
        <taxon>Scytonemataceae</taxon>
        <taxon>Scytonema</taxon>
    </lineage>
</organism>
<dbReference type="PANTHER" id="PTHR11709:SF394">
    <property type="entry name" value="FI03373P-RELATED"/>
    <property type="match status" value="1"/>
</dbReference>
<dbReference type="Pfam" id="PF07731">
    <property type="entry name" value="Cu-oxidase_2"/>
    <property type="match status" value="1"/>
</dbReference>
<dbReference type="SUPFAM" id="SSF49503">
    <property type="entry name" value="Cupredoxins"/>
    <property type="match status" value="2"/>
</dbReference>
<comment type="caution">
    <text evidence="15">The sequence shown here is derived from an EMBL/GenBank/DDBJ whole genome shotgun (WGS) entry which is preliminary data.</text>
</comment>
<evidence type="ECO:0000256" key="11">
    <source>
        <dbReference type="ARBA" id="ARBA00049340"/>
    </source>
</evidence>
<evidence type="ECO:0000256" key="4">
    <source>
        <dbReference type="ARBA" id="ARBA00011233"/>
    </source>
</evidence>
<dbReference type="InterPro" id="IPR011707">
    <property type="entry name" value="Cu-oxidase-like_N"/>
</dbReference>
<dbReference type="RefSeq" id="WP_039715262.1">
    <property type="nucleotide sequence ID" value="NZ_JTJC03000001.1"/>
</dbReference>
<keyword evidence="10 12" id="KW-0186">Copper</keyword>
<evidence type="ECO:0000256" key="3">
    <source>
        <dbReference type="ARBA" id="ARBA00010609"/>
    </source>
</evidence>
<dbReference type="EC" id="1.7.2.1" evidence="5"/>
<dbReference type="Pfam" id="PF07732">
    <property type="entry name" value="Cu-oxidase_3"/>
    <property type="match status" value="1"/>
</dbReference>